<dbReference type="PANTHER" id="PTHR43418:SF4">
    <property type="entry name" value="MULTIFUNCTIONAL TRYPTOPHAN BIOSYNTHESIS PROTEIN"/>
    <property type="match status" value="1"/>
</dbReference>
<dbReference type="PROSITE" id="PS51273">
    <property type="entry name" value="GATASE_TYPE_1"/>
    <property type="match status" value="1"/>
</dbReference>
<dbReference type="InterPro" id="IPR050472">
    <property type="entry name" value="Anth_synth/Amidotransfase"/>
</dbReference>
<dbReference type="Pfam" id="PF00117">
    <property type="entry name" value="GATase"/>
    <property type="match status" value="1"/>
</dbReference>
<reference evidence="4" key="1">
    <citation type="journal article" date="2019" name="Int. J. Syst. Evol. Microbiol.">
        <title>The Global Catalogue of Microorganisms (GCM) 10K type strain sequencing project: providing services to taxonomists for standard genome sequencing and annotation.</title>
        <authorList>
            <consortium name="The Broad Institute Genomics Platform"/>
            <consortium name="The Broad Institute Genome Sequencing Center for Infectious Disease"/>
            <person name="Wu L."/>
            <person name="Ma J."/>
        </authorList>
    </citation>
    <scope>NUCLEOTIDE SEQUENCE [LARGE SCALE GENOMIC DNA]</scope>
    <source>
        <strain evidence="4">KCTC 42255</strain>
    </source>
</reference>
<sequence length="194" mass="21904">MKSITPQSNHVLIIDNHDSFVYNLAHYIEMNNFIPIVKRPGLIDLNSIANYNHILISPGPGLPYETPLLAEVIKKYGSTKNILGVCLGHQAIAEFLGAELYNLKAVHHGVSSRITKTNAPNRLLMGLPTEFDVARYHSWAVRDLPDCLISTSYDKEGCIMSFEHKEFRLFGVQFHPESILTPLGMNILKNWLTY</sequence>
<dbReference type="RefSeq" id="WP_379048604.1">
    <property type="nucleotide sequence ID" value="NZ_JBHULZ010000041.1"/>
</dbReference>
<evidence type="ECO:0000313" key="3">
    <source>
        <dbReference type="EMBL" id="MFD2698729.1"/>
    </source>
</evidence>
<evidence type="ECO:0000256" key="1">
    <source>
        <dbReference type="ARBA" id="ARBA00022962"/>
    </source>
</evidence>
<dbReference type="Proteomes" id="UP001597357">
    <property type="component" value="Unassembled WGS sequence"/>
</dbReference>
<comment type="caution">
    <text evidence="3">The sequence shown here is derived from an EMBL/GenBank/DDBJ whole genome shotgun (WGS) entry which is preliminary data.</text>
</comment>
<feature type="domain" description="Glutamine amidotransferase" evidence="2">
    <location>
        <begin position="12"/>
        <end position="192"/>
    </location>
</feature>
<dbReference type="PRINTS" id="PR00096">
    <property type="entry name" value="GATASE"/>
</dbReference>
<evidence type="ECO:0000313" key="4">
    <source>
        <dbReference type="Proteomes" id="UP001597357"/>
    </source>
</evidence>
<keyword evidence="1" id="KW-0315">Glutamine amidotransferase</keyword>
<dbReference type="PRINTS" id="PR00099">
    <property type="entry name" value="CPSGATASE"/>
</dbReference>
<dbReference type="SUPFAM" id="SSF52317">
    <property type="entry name" value="Class I glutamine amidotransferase-like"/>
    <property type="match status" value="1"/>
</dbReference>
<dbReference type="PRINTS" id="PR00097">
    <property type="entry name" value="ANTSNTHASEII"/>
</dbReference>
<keyword evidence="4" id="KW-1185">Reference proteome</keyword>
<proteinExistence type="predicted"/>
<dbReference type="InterPro" id="IPR017926">
    <property type="entry name" value="GATASE"/>
</dbReference>
<accession>A0ABW5SHZ7</accession>
<evidence type="ECO:0000259" key="2">
    <source>
        <dbReference type="Pfam" id="PF00117"/>
    </source>
</evidence>
<organism evidence="3 4">
    <name type="scientific">Mesonia sediminis</name>
    <dbReference type="NCBI Taxonomy" id="1703946"/>
    <lineage>
        <taxon>Bacteria</taxon>
        <taxon>Pseudomonadati</taxon>
        <taxon>Bacteroidota</taxon>
        <taxon>Flavobacteriia</taxon>
        <taxon>Flavobacteriales</taxon>
        <taxon>Flavobacteriaceae</taxon>
        <taxon>Mesonia</taxon>
    </lineage>
</organism>
<dbReference type="PANTHER" id="PTHR43418">
    <property type="entry name" value="MULTIFUNCTIONAL TRYPTOPHAN BIOSYNTHESIS PROTEIN-RELATED"/>
    <property type="match status" value="1"/>
</dbReference>
<protein>
    <submittedName>
        <fullName evidence="3">Anthranilate synthase component II</fullName>
    </submittedName>
</protein>
<dbReference type="EMBL" id="JBHULZ010000041">
    <property type="protein sequence ID" value="MFD2698729.1"/>
    <property type="molecule type" value="Genomic_DNA"/>
</dbReference>
<dbReference type="InterPro" id="IPR029062">
    <property type="entry name" value="Class_I_gatase-like"/>
</dbReference>
<dbReference type="CDD" id="cd01743">
    <property type="entry name" value="GATase1_Anthranilate_Synthase"/>
    <property type="match status" value="1"/>
</dbReference>
<dbReference type="Gene3D" id="3.40.50.880">
    <property type="match status" value="1"/>
</dbReference>
<dbReference type="NCBIfam" id="TIGR00566">
    <property type="entry name" value="trpG_papA"/>
    <property type="match status" value="1"/>
</dbReference>
<dbReference type="InterPro" id="IPR006221">
    <property type="entry name" value="TrpG/PapA_dom"/>
</dbReference>
<name>A0ABW5SHZ7_9FLAO</name>
<gene>
    <name evidence="3" type="ORF">ACFSQ0_12070</name>
</gene>